<name>K5DDM1_RHOBT</name>
<dbReference type="Proteomes" id="UP000007993">
    <property type="component" value="Unassembled WGS sequence"/>
</dbReference>
<evidence type="ECO:0000313" key="1">
    <source>
        <dbReference type="EMBL" id="EKK00548.1"/>
    </source>
</evidence>
<gene>
    <name evidence="1" type="ORF">RBSH_04275</name>
</gene>
<reference evidence="1 2" key="1">
    <citation type="journal article" date="2013" name="Mar. Genomics">
        <title>Expression of sulfatases in Rhodopirellula baltica and the diversity of sulfatases in the genus Rhodopirellula.</title>
        <authorList>
            <person name="Wegner C.E."/>
            <person name="Richter-Heitmann T."/>
            <person name="Klindworth A."/>
            <person name="Klockow C."/>
            <person name="Richter M."/>
            <person name="Achstetter T."/>
            <person name="Glockner F.O."/>
            <person name="Harder J."/>
        </authorList>
    </citation>
    <scope>NUCLEOTIDE SEQUENCE [LARGE SCALE GENOMIC DNA]</scope>
    <source>
        <strain evidence="1 2">SH28</strain>
    </source>
</reference>
<dbReference type="EMBL" id="AMCW01000120">
    <property type="protein sequence ID" value="EKK00548.1"/>
    <property type="molecule type" value="Genomic_DNA"/>
</dbReference>
<comment type="caution">
    <text evidence="1">The sequence shown here is derived from an EMBL/GenBank/DDBJ whole genome shotgun (WGS) entry which is preliminary data.</text>
</comment>
<sequence length="56" mass="6655">MQKQIAEGTANRVPEHHPIKSHVQHDWVFGGRREKLADDTRRLRISSYRTIKPYSR</sequence>
<protein>
    <submittedName>
        <fullName evidence="1">Uncharacterized protein</fullName>
    </submittedName>
</protein>
<organism evidence="1 2">
    <name type="scientific">Rhodopirellula baltica SH28</name>
    <dbReference type="NCBI Taxonomy" id="993517"/>
    <lineage>
        <taxon>Bacteria</taxon>
        <taxon>Pseudomonadati</taxon>
        <taxon>Planctomycetota</taxon>
        <taxon>Planctomycetia</taxon>
        <taxon>Pirellulales</taxon>
        <taxon>Pirellulaceae</taxon>
        <taxon>Rhodopirellula</taxon>
    </lineage>
</organism>
<proteinExistence type="predicted"/>
<accession>K5DDM1</accession>
<evidence type="ECO:0000313" key="2">
    <source>
        <dbReference type="Proteomes" id="UP000007993"/>
    </source>
</evidence>
<dbReference type="PATRIC" id="fig|993517.3.peg.4646"/>
<dbReference type="AlphaFoldDB" id="K5DDM1"/>